<gene>
    <name evidence="9" type="ORF">MU1_20720</name>
</gene>
<keyword evidence="3" id="KW-1003">Cell membrane</keyword>
<keyword evidence="6 7" id="KW-0472">Membrane</keyword>
<dbReference type="SUPFAM" id="SSF160964">
    <property type="entry name" value="MalF N-terminal region-like"/>
    <property type="match status" value="1"/>
</dbReference>
<dbReference type="Pfam" id="PF00528">
    <property type="entry name" value="BPD_transp_1"/>
    <property type="match status" value="1"/>
</dbReference>
<keyword evidence="10" id="KW-1185">Reference proteome</keyword>
<dbReference type="InterPro" id="IPR035906">
    <property type="entry name" value="MetI-like_sf"/>
</dbReference>
<dbReference type="InterPro" id="IPR051393">
    <property type="entry name" value="ABC_transporter_permease"/>
</dbReference>
<comment type="caution">
    <text evidence="9">The sequence shown here is derived from an EMBL/GenBank/DDBJ whole genome shotgun (WGS) entry which is preliminary data.</text>
</comment>
<evidence type="ECO:0000256" key="5">
    <source>
        <dbReference type="ARBA" id="ARBA00022989"/>
    </source>
</evidence>
<evidence type="ECO:0000256" key="1">
    <source>
        <dbReference type="ARBA" id="ARBA00004651"/>
    </source>
</evidence>
<dbReference type="Proteomes" id="UP001157114">
    <property type="component" value="Unassembled WGS sequence"/>
</dbReference>
<feature type="transmembrane region" description="Helical" evidence="7">
    <location>
        <begin position="268"/>
        <end position="288"/>
    </location>
</feature>
<comment type="subcellular location">
    <subcellularLocation>
        <location evidence="1 7">Cell membrane</location>
        <topology evidence="1 7">Multi-pass membrane protein</topology>
    </subcellularLocation>
</comment>
<evidence type="ECO:0000256" key="7">
    <source>
        <dbReference type="RuleBase" id="RU363032"/>
    </source>
</evidence>
<keyword evidence="4 7" id="KW-0812">Transmembrane</keyword>
<evidence type="ECO:0000256" key="4">
    <source>
        <dbReference type="ARBA" id="ARBA00022692"/>
    </source>
</evidence>
<evidence type="ECO:0000256" key="2">
    <source>
        <dbReference type="ARBA" id="ARBA00022448"/>
    </source>
</evidence>
<feature type="transmembrane region" description="Helical" evidence="7">
    <location>
        <begin position="21"/>
        <end position="42"/>
    </location>
</feature>
<keyword evidence="2 7" id="KW-0813">Transport</keyword>
<organism evidence="9 10">
    <name type="scientific">Paenibacillus glycanilyticus</name>
    <dbReference type="NCBI Taxonomy" id="126569"/>
    <lineage>
        <taxon>Bacteria</taxon>
        <taxon>Bacillati</taxon>
        <taxon>Bacillota</taxon>
        <taxon>Bacilli</taxon>
        <taxon>Bacillales</taxon>
        <taxon>Paenibacillaceae</taxon>
        <taxon>Paenibacillus</taxon>
    </lineage>
</organism>
<dbReference type="Gene3D" id="1.10.3720.10">
    <property type="entry name" value="MetI-like"/>
    <property type="match status" value="1"/>
</dbReference>
<dbReference type="InterPro" id="IPR000515">
    <property type="entry name" value="MetI-like"/>
</dbReference>
<dbReference type="EMBL" id="BSSQ01000008">
    <property type="protein sequence ID" value="GLX67727.1"/>
    <property type="molecule type" value="Genomic_DNA"/>
</dbReference>
<evidence type="ECO:0000256" key="6">
    <source>
        <dbReference type="ARBA" id="ARBA00023136"/>
    </source>
</evidence>
<sequence>MKTASRIKLRRNATAYFFLSPWLLSFLVFGLFPILFSFYLSFTDTGMLDMNPVWRGLDNYIHVLKDKDFLKSLWNTLYFVIVTVPITTVLAMILAVAVNSRIPGKVLFRVGFFMPTITSIVVVSMMFMLLYAPSGILNAILDLLHLPKVSWLLDVRTALPSIMAMSVWTAVGFYMLMYVAALQSIPKELYEAATTDGAGLWTQFRMVTLPHLRQMSILVIVMNTINSLQVFSEVFVMTKGGPLNSTKTIVLYMYNISFSNLQLGKGSAVAYLLMVFILIVTVIQMGLLRINKGVGE</sequence>
<feature type="transmembrane region" description="Helical" evidence="7">
    <location>
        <begin position="110"/>
        <end position="141"/>
    </location>
</feature>
<keyword evidence="5 7" id="KW-1133">Transmembrane helix</keyword>
<reference evidence="9 10" key="1">
    <citation type="submission" date="2023-03" db="EMBL/GenBank/DDBJ databases">
        <title>Draft genome sequence of the bacteria which degrade cell wall of Tricholomamatutake.</title>
        <authorList>
            <person name="Konishi Y."/>
            <person name="Fukuta Y."/>
            <person name="Shirasaka N."/>
        </authorList>
    </citation>
    <scope>NUCLEOTIDE SEQUENCE [LARGE SCALE GENOMIC DNA]</scope>
    <source>
        <strain evidence="10">mu1</strain>
    </source>
</reference>
<dbReference type="PANTHER" id="PTHR30193:SF37">
    <property type="entry name" value="INNER MEMBRANE ABC TRANSPORTER PERMEASE PROTEIN YCJO"/>
    <property type="match status" value="1"/>
</dbReference>
<proteinExistence type="inferred from homology"/>
<feature type="domain" description="ABC transmembrane type-1" evidence="8">
    <location>
        <begin position="73"/>
        <end position="284"/>
    </location>
</feature>
<feature type="transmembrane region" description="Helical" evidence="7">
    <location>
        <begin position="161"/>
        <end position="181"/>
    </location>
</feature>
<comment type="similarity">
    <text evidence="7">Belongs to the binding-protein-dependent transport system permease family.</text>
</comment>
<name>A0ABQ6GDK0_9BACL</name>
<dbReference type="CDD" id="cd06261">
    <property type="entry name" value="TM_PBP2"/>
    <property type="match status" value="1"/>
</dbReference>
<evidence type="ECO:0000313" key="10">
    <source>
        <dbReference type="Proteomes" id="UP001157114"/>
    </source>
</evidence>
<protein>
    <submittedName>
        <fullName evidence="9">ABC transporter permease</fullName>
    </submittedName>
</protein>
<accession>A0ABQ6GDK0</accession>
<feature type="transmembrane region" description="Helical" evidence="7">
    <location>
        <begin position="77"/>
        <end position="98"/>
    </location>
</feature>
<evidence type="ECO:0000259" key="8">
    <source>
        <dbReference type="PROSITE" id="PS50928"/>
    </source>
</evidence>
<dbReference type="RefSeq" id="WP_284238477.1">
    <property type="nucleotide sequence ID" value="NZ_BSSQ01000008.1"/>
</dbReference>
<dbReference type="PANTHER" id="PTHR30193">
    <property type="entry name" value="ABC TRANSPORTER PERMEASE PROTEIN"/>
    <property type="match status" value="1"/>
</dbReference>
<evidence type="ECO:0000313" key="9">
    <source>
        <dbReference type="EMBL" id="GLX67727.1"/>
    </source>
</evidence>
<dbReference type="SUPFAM" id="SSF161098">
    <property type="entry name" value="MetI-like"/>
    <property type="match status" value="1"/>
</dbReference>
<evidence type="ECO:0000256" key="3">
    <source>
        <dbReference type="ARBA" id="ARBA00022475"/>
    </source>
</evidence>
<dbReference type="PROSITE" id="PS50928">
    <property type="entry name" value="ABC_TM1"/>
    <property type="match status" value="1"/>
</dbReference>
<feature type="transmembrane region" description="Helical" evidence="7">
    <location>
        <begin position="215"/>
        <end position="237"/>
    </location>
</feature>